<evidence type="ECO:0000256" key="1">
    <source>
        <dbReference type="SAM" id="MobiDB-lite"/>
    </source>
</evidence>
<name>A0ABQ1GBS5_9GAMM</name>
<organism evidence="2 3">
    <name type="scientific">Dyella nitratireducens</name>
    <dbReference type="NCBI Taxonomy" id="1849580"/>
    <lineage>
        <taxon>Bacteria</taxon>
        <taxon>Pseudomonadati</taxon>
        <taxon>Pseudomonadota</taxon>
        <taxon>Gammaproteobacteria</taxon>
        <taxon>Lysobacterales</taxon>
        <taxon>Rhodanobacteraceae</taxon>
        <taxon>Dyella</taxon>
    </lineage>
</organism>
<sequence>MPALQLSPAEAIRLSLESHYASERAMDDPVKAAGQEIDSPCSKLEDTDNHDSAHNDLDNDPECARDGSCNA</sequence>
<proteinExistence type="predicted"/>
<protein>
    <submittedName>
        <fullName evidence="2">Uncharacterized protein</fullName>
    </submittedName>
</protein>
<feature type="region of interest" description="Disordered" evidence="1">
    <location>
        <begin position="30"/>
        <end position="71"/>
    </location>
</feature>
<keyword evidence="3" id="KW-1185">Reference proteome</keyword>
<dbReference type="EMBL" id="BMJA01000002">
    <property type="protein sequence ID" value="GGA40700.1"/>
    <property type="molecule type" value="Genomic_DNA"/>
</dbReference>
<evidence type="ECO:0000313" key="3">
    <source>
        <dbReference type="Proteomes" id="UP000620046"/>
    </source>
</evidence>
<gene>
    <name evidence="2" type="ORF">GCM10010981_32390</name>
</gene>
<comment type="caution">
    <text evidence="2">The sequence shown here is derived from an EMBL/GenBank/DDBJ whole genome shotgun (WGS) entry which is preliminary data.</text>
</comment>
<feature type="compositionally biased region" description="Basic and acidic residues" evidence="1">
    <location>
        <begin position="43"/>
        <end position="65"/>
    </location>
</feature>
<evidence type="ECO:0000313" key="2">
    <source>
        <dbReference type="EMBL" id="GGA40700.1"/>
    </source>
</evidence>
<reference evidence="3" key="1">
    <citation type="journal article" date="2019" name="Int. J. Syst. Evol. Microbiol.">
        <title>The Global Catalogue of Microorganisms (GCM) 10K type strain sequencing project: providing services to taxonomists for standard genome sequencing and annotation.</title>
        <authorList>
            <consortium name="The Broad Institute Genomics Platform"/>
            <consortium name="The Broad Institute Genome Sequencing Center for Infectious Disease"/>
            <person name="Wu L."/>
            <person name="Ma J."/>
        </authorList>
    </citation>
    <scope>NUCLEOTIDE SEQUENCE [LARGE SCALE GENOMIC DNA]</scope>
    <source>
        <strain evidence="3">CGMCC 1.15439</strain>
    </source>
</reference>
<dbReference type="Proteomes" id="UP000620046">
    <property type="component" value="Unassembled WGS sequence"/>
</dbReference>
<accession>A0ABQ1GBS5</accession>